<protein>
    <recommendedName>
        <fullName evidence="6">laccase</fullName>
        <ecNumber evidence="6">1.10.3.2</ecNumber>
    </recommendedName>
</protein>
<evidence type="ECO:0000259" key="16">
    <source>
        <dbReference type="Pfam" id="PF07731"/>
    </source>
</evidence>
<evidence type="ECO:0000256" key="5">
    <source>
        <dbReference type="ARBA" id="ARBA00010609"/>
    </source>
</evidence>
<comment type="similarity">
    <text evidence="5">Belongs to the multicopper oxidase family.</text>
</comment>
<reference evidence="18" key="1">
    <citation type="submission" date="2018-04" db="EMBL/GenBank/DDBJ databases">
        <title>WGS assembly of Panicum hallii.</title>
        <authorList>
            <person name="Lovell J."/>
            <person name="Jenkins J."/>
            <person name="Lowry D."/>
            <person name="Mamidi S."/>
            <person name="Sreedasyam A."/>
            <person name="Weng X."/>
            <person name="Barry K."/>
            <person name="Bonette J."/>
            <person name="Campitelli B."/>
            <person name="Daum C."/>
            <person name="Gordon S."/>
            <person name="Gould B."/>
            <person name="Lipzen A."/>
            <person name="Macqueen A."/>
            <person name="Palacio-Mejia J."/>
            <person name="Plott C."/>
            <person name="Shakirov E."/>
            <person name="Shu S."/>
            <person name="Yoshinaga Y."/>
            <person name="Zane M."/>
            <person name="Rokhsar D."/>
            <person name="Grimwood J."/>
            <person name="Schmutz J."/>
            <person name="Juenger T."/>
        </authorList>
    </citation>
    <scope>NUCLEOTIDE SEQUENCE [LARGE SCALE GENOMIC DNA]</scope>
    <source>
        <strain evidence="18">FIL2</strain>
    </source>
</reference>
<dbReference type="InterPro" id="IPR011706">
    <property type="entry name" value="Cu-oxidase_C"/>
</dbReference>
<dbReference type="EMBL" id="CM008053">
    <property type="protein sequence ID" value="PAN43543.1"/>
    <property type="molecule type" value="Genomic_DNA"/>
</dbReference>
<dbReference type="InterPro" id="IPR034289">
    <property type="entry name" value="CuRO_3_LCC"/>
</dbReference>
<evidence type="ECO:0000256" key="12">
    <source>
        <dbReference type="ARBA" id="ARBA00023008"/>
    </source>
</evidence>
<evidence type="ECO:0000256" key="8">
    <source>
        <dbReference type="ARBA" id="ARBA00022525"/>
    </source>
</evidence>
<dbReference type="InterPro" id="IPR034285">
    <property type="entry name" value="CuRO_2_LCC"/>
</dbReference>
<evidence type="ECO:0000256" key="7">
    <source>
        <dbReference type="ARBA" id="ARBA00022523"/>
    </source>
</evidence>
<dbReference type="Gene3D" id="2.60.40.420">
    <property type="entry name" value="Cupredoxins - blue copper proteins"/>
    <property type="match status" value="3"/>
</dbReference>
<evidence type="ECO:0000259" key="15">
    <source>
        <dbReference type="Pfam" id="PF00394"/>
    </source>
</evidence>
<evidence type="ECO:0000256" key="9">
    <source>
        <dbReference type="ARBA" id="ARBA00022723"/>
    </source>
</evidence>
<keyword evidence="9" id="KW-0479">Metal-binding</keyword>
<feature type="domain" description="Plastocyanin-like" evidence="16">
    <location>
        <begin position="451"/>
        <end position="590"/>
    </location>
</feature>
<dbReference type="Pfam" id="PF07732">
    <property type="entry name" value="Cu-oxidase_3"/>
    <property type="match status" value="1"/>
</dbReference>
<dbReference type="Proteomes" id="UP000243499">
    <property type="component" value="Chromosome 8"/>
</dbReference>
<dbReference type="GO" id="GO:0048046">
    <property type="term" value="C:apoplast"/>
    <property type="evidence" value="ECO:0007669"/>
    <property type="project" value="UniProtKB-SubCell"/>
</dbReference>
<dbReference type="CDD" id="cd13875">
    <property type="entry name" value="CuRO_2_LCC_plant"/>
    <property type="match status" value="1"/>
</dbReference>
<evidence type="ECO:0000256" key="10">
    <source>
        <dbReference type="ARBA" id="ARBA00022737"/>
    </source>
</evidence>
<keyword evidence="10" id="KW-0677">Repeat</keyword>
<evidence type="ECO:0000256" key="3">
    <source>
        <dbReference type="ARBA" id="ARBA00002075"/>
    </source>
</evidence>
<dbReference type="PANTHER" id="PTHR11709">
    <property type="entry name" value="MULTI-COPPER OXIDASE"/>
    <property type="match status" value="1"/>
</dbReference>
<dbReference type="InterPro" id="IPR001117">
    <property type="entry name" value="Cu-oxidase_2nd"/>
</dbReference>
<keyword evidence="8" id="KW-0964">Secreted</keyword>
<sequence>MKTRSLSLAVAATAVAAAVIFALSATVPLGAAAAVVEHTFVVSQMNVRHLCKETLVTVVNGQFPGPVVEVNEGDSVAVHVVNKSPHNITIHWHGLKQRLNCWADGVPMITQCPIPPNYNFTYRFDVADQEGTLWWHAHVTCLRATLHGAFIIRPRTGASSYPFPKPDKEVPIIIGEWWELDLDELDRRMVDGDFDDNPSGATMNGKLGDLYSCSGAKKEGFVLDVEPGKTYLLRVINAVLFSEYYLKIAGHKFTVVAADANYVSPYSTDVITIAPGETVDALVVADAPPGRYYITALASQSPKPDPQVPKFVTRGIVQYSTSQSSGNGTAPPCSSHEGVGDEAPCVDEPAVAPEMPDQHDTMPSYYFHGNLTSLNRTGLPPVPSRADESMFVTLGLGSVCRRGQSCKRSGSKESIIVATMNNLSFQLPTTTMPLLEAHYHRTGDMDALQELPDRPPATFNFTDRTLIPWGPKEGRLEPTSRGSLARRFRHGTVVDIVFQSTAVMQSDSNPMHLHGHDMFVLAHGVGNYDAERDVAKYNLVNPPVRNTVLVPRIGWAAVRFVADNPGVWYIHCHYEFHLSMGMAAIFIVEDGPTEGTSLPAPPSSEFLPCNHAHRLVPNDELYLKNTNTTGARVNEA</sequence>
<dbReference type="InterPro" id="IPR034288">
    <property type="entry name" value="CuRO_1_LCC"/>
</dbReference>
<dbReference type="AlphaFoldDB" id="A0A2S3IFF7"/>
<comment type="catalytic activity">
    <reaction evidence="1">
        <text>4 hydroquinone + O2 = 4 benzosemiquinone + 2 H2O</text>
        <dbReference type="Rhea" id="RHEA:11276"/>
        <dbReference type="ChEBI" id="CHEBI:15377"/>
        <dbReference type="ChEBI" id="CHEBI:15379"/>
        <dbReference type="ChEBI" id="CHEBI:17594"/>
        <dbReference type="ChEBI" id="CHEBI:17977"/>
        <dbReference type="EC" id="1.10.3.2"/>
    </reaction>
</comment>
<comment type="cofactor">
    <cofactor evidence="2">
        <name>Cu cation</name>
        <dbReference type="ChEBI" id="CHEBI:23378"/>
    </cofactor>
</comment>
<dbReference type="SUPFAM" id="SSF49503">
    <property type="entry name" value="Cupredoxins"/>
    <property type="match status" value="3"/>
</dbReference>
<organism evidence="18">
    <name type="scientific">Panicum hallii</name>
    <dbReference type="NCBI Taxonomy" id="206008"/>
    <lineage>
        <taxon>Eukaryota</taxon>
        <taxon>Viridiplantae</taxon>
        <taxon>Streptophyta</taxon>
        <taxon>Embryophyta</taxon>
        <taxon>Tracheophyta</taxon>
        <taxon>Spermatophyta</taxon>
        <taxon>Magnoliopsida</taxon>
        <taxon>Liliopsida</taxon>
        <taxon>Poales</taxon>
        <taxon>Poaceae</taxon>
        <taxon>PACMAD clade</taxon>
        <taxon>Panicoideae</taxon>
        <taxon>Panicodae</taxon>
        <taxon>Paniceae</taxon>
        <taxon>Panicinae</taxon>
        <taxon>Panicum</taxon>
        <taxon>Panicum sect. Panicum</taxon>
    </lineage>
</organism>
<dbReference type="Pfam" id="PF00394">
    <property type="entry name" value="Cu-oxidase"/>
    <property type="match status" value="1"/>
</dbReference>
<dbReference type="InterPro" id="IPR002355">
    <property type="entry name" value="Cu_oxidase_Cu_BS"/>
</dbReference>
<evidence type="ECO:0000259" key="17">
    <source>
        <dbReference type="Pfam" id="PF07732"/>
    </source>
</evidence>
<evidence type="ECO:0000256" key="2">
    <source>
        <dbReference type="ARBA" id="ARBA00001935"/>
    </source>
</evidence>
<dbReference type="GO" id="GO:0052716">
    <property type="term" value="F:hydroquinone:oxygen oxidoreductase activity"/>
    <property type="evidence" value="ECO:0007669"/>
    <property type="project" value="UniProtKB-EC"/>
</dbReference>
<dbReference type="InterPro" id="IPR045087">
    <property type="entry name" value="Cu-oxidase_fam"/>
</dbReference>
<gene>
    <name evidence="18" type="ORF">PAHAL_8G243000</name>
</gene>
<feature type="region of interest" description="Disordered" evidence="14">
    <location>
        <begin position="322"/>
        <end position="342"/>
    </location>
</feature>
<keyword evidence="13" id="KW-0439">Lignin degradation</keyword>
<dbReference type="CDD" id="cd13897">
    <property type="entry name" value="CuRO_3_LCC_plant"/>
    <property type="match status" value="1"/>
</dbReference>
<dbReference type="GO" id="GO:0046274">
    <property type="term" value="P:lignin catabolic process"/>
    <property type="evidence" value="ECO:0007669"/>
    <property type="project" value="UniProtKB-KW"/>
</dbReference>
<evidence type="ECO:0000256" key="14">
    <source>
        <dbReference type="SAM" id="MobiDB-lite"/>
    </source>
</evidence>
<evidence type="ECO:0000256" key="1">
    <source>
        <dbReference type="ARBA" id="ARBA00000349"/>
    </source>
</evidence>
<name>A0A2S3IFF7_9POAL</name>
<comment type="subcellular location">
    <subcellularLocation>
        <location evidence="4">Secreted</location>
        <location evidence="4">Extracellular space</location>
        <location evidence="4">Apoplast</location>
    </subcellularLocation>
</comment>
<feature type="domain" description="Plastocyanin-like" evidence="17">
    <location>
        <begin position="42"/>
        <end position="155"/>
    </location>
</feature>
<feature type="domain" description="Plastocyanin-like" evidence="15">
    <location>
        <begin position="169"/>
        <end position="319"/>
    </location>
</feature>
<dbReference type="InterPro" id="IPR008972">
    <property type="entry name" value="Cupredoxin"/>
</dbReference>
<dbReference type="PANTHER" id="PTHR11709:SF356">
    <property type="entry name" value="LACCASE"/>
    <property type="match status" value="1"/>
</dbReference>
<dbReference type="Pfam" id="PF07731">
    <property type="entry name" value="Cu-oxidase_2"/>
    <property type="match status" value="1"/>
</dbReference>
<dbReference type="GO" id="GO:0005507">
    <property type="term" value="F:copper ion binding"/>
    <property type="evidence" value="ECO:0007669"/>
    <property type="project" value="InterPro"/>
</dbReference>
<dbReference type="Gramene" id="PAN43543">
    <property type="protein sequence ID" value="PAN43543"/>
    <property type="gene ID" value="PAHAL_8G243000"/>
</dbReference>
<evidence type="ECO:0000313" key="18">
    <source>
        <dbReference type="EMBL" id="PAN43543.1"/>
    </source>
</evidence>
<keyword evidence="7" id="KW-0052">Apoplast</keyword>
<dbReference type="PROSITE" id="PS00080">
    <property type="entry name" value="MULTICOPPER_OXIDASE2"/>
    <property type="match status" value="1"/>
</dbReference>
<dbReference type="CDD" id="cd13849">
    <property type="entry name" value="CuRO_1_LCC_plant"/>
    <property type="match status" value="1"/>
</dbReference>
<evidence type="ECO:0000256" key="6">
    <source>
        <dbReference type="ARBA" id="ARBA00012297"/>
    </source>
</evidence>
<comment type="function">
    <text evidence="3">Lignin degradation and detoxification of lignin-derived products.</text>
</comment>
<dbReference type="PROSITE" id="PS00079">
    <property type="entry name" value="MULTICOPPER_OXIDASE1"/>
    <property type="match status" value="1"/>
</dbReference>
<dbReference type="EC" id="1.10.3.2" evidence="6"/>
<keyword evidence="12" id="KW-0186">Copper</keyword>
<accession>A0A2S3IFF7</accession>
<evidence type="ECO:0000256" key="13">
    <source>
        <dbReference type="ARBA" id="ARBA00023185"/>
    </source>
</evidence>
<proteinExistence type="inferred from homology"/>
<dbReference type="InterPro" id="IPR033138">
    <property type="entry name" value="Cu_oxidase_CS"/>
</dbReference>
<evidence type="ECO:0000256" key="4">
    <source>
        <dbReference type="ARBA" id="ARBA00004271"/>
    </source>
</evidence>
<evidence type="ECO:0000256" key="11">
    <source>
        <dbReference type="ARBA" id="ARBA00023002"/>
    </source>
</evidence>
<dbReference type="InterPro" id="IPR011707">
    <property type="entry name" value="Cu-oxidase-like_N"/>
</dbReference>
<keyword evidence="11" id="KW-0560">Oxidoreductase</keyword>